<gene>
    <name evidence="2" type="ORF">Xhom_04452</name>
</gene>
<sequence length="260" mass="28608">MDKSVFLKKVESLDGFISIKQDQQQEVISVGSSEMEKEFERLTNETFLYEAGKPCLRVIHVHLNDGDAEYDLIYFHDLVLGKSKSPITYMIGFNDRALSATVSDAEHKTPAQMFDQFIKAYQGQSDEEFIDMPLTELAKALQSETIDADKYVSAFYTVVSVPMPEYSKMKGDSTTVLQAIKDIQGQTLIPALGSALDIVIHANAFCDNVINRSARLTSNATAEIGMMGEQAVSYGLKAASAQIADIQMRGSKLAGMAGMF</sequence>
<keyword evidence="1" id="KW-0614">Plasmid</keyword>
<evidence type="ECO:0000313" key="2">
    <source>
        <dbReference type="EMBL" id="PHM52374.1"/>
    </source>
</evidence>
<protein>
    <submittedName>
        <fullName evidence="1">Uncharacterized protein</fullName>
    </submittedName>
</protein>
<evidence type="ECO:0000313" key="3">
    <source>
        <dbReference type="Proteomes" id="UP000225433"/>
    </source>
</evidence>
<evidence type="ECO:0000313" key="1">
    <source>
        <dbReference type="EMBL" id="ARD69660.1"/>
    </source>
</evidence>
<dbReference type="EMBL" id="NJAI01000009">
    <property type="protein sequence ID" value="PHM52374.1"/>
    <property type="molecule type" value="Genomic_DNA"/>
</dbReference>
<organism evidence="1">
    <name type="scientific">Xenorhabdus hominickii</name>
    <dbReference type="NCBI Taxonomy" id="351679"/>
    <lineage>
        <taxon>Bacteria</taxon>
        <taxon>Pseudomonadati</taxon>
        <taxon>Pseudomonadota</taxon>
        <taxon>Gammaproteobacteria</taxon>
        <taxon>Enterobacterales</taxon>
        <taxon>Morganellaceae</taxon>
        <taxon>Xenorhabdus</taxon>
    </lineage>
</organism>
<name>A0A1V0M475_XENHO</name>
<geneLocation type="plasmid" evidence="1">
    <name>unnamed1</name>
</geneLocation>
<dbReference type="RefSeq" id="WP_099139886.1">
    <property type="nucleotide sequence ID" value="NZ_CAWNQJ010000123.1"/>
</dbReference>
<reference evidence="1" key="1">
    <citation type="journal article" date="2017" name="J. Invertebr. Pathol.">
        <title>Identification and bacterial characteristics of Xenorhabdus hominickii ANU101 from an entomopathogenic nematode, Steinernema monticolum.</title>
        <authorList>
            <person name="Park Y."/>
            <person name="Kang S."/>
            <person name="Sadekuzzaman M."/>
            <person name="Kim H."/>
            <person name="Jung J.K."/>
            <person name="Kim Y."/>
        </authorList>
    </citation>
    <scope>NUCLEOTIDE SEQUENCE</scope>
    <source>
        <strain evidence="1">ANU101</strain>
        <plasmid evidence="1">unnamed1</plasmid>
    </source>
</reference>
<dbReference type="EMBL" id="KX517798">
    <property type="protein sequence ID" value="ARD69660.1"/>
    <property type="molecule type" value="Genomic_DNA"/>
</dbReference>
<dbReference type="AlphaFoldDB" id="A0A1V0M475"/>
<dbReference type="Proteomes" id="UP000225433">
    <property type="component" value="Unassembled WGS sequence"/>
</dbReference>
<accession>A0A1V0M475</accession>
<proteinExistence type="predicted"/>
<reference evidence="2 3" key="2">
    <citation type="journal article" date="2017" name="Nat. Microbiol.">
        <title>Natural product diversity associated with the nematode symbionts Photorhabdus and Xenorhabdus.</title>
        <authorList>
            <person name="Tobias N.J."/>
            <person name="Wolff H."/>
            <person name="Djahanschiri B."/>
            <person name="Grundmann F."/>
            <person name="Kronenwerth M."/>
            <person name="Shi Y.M."/>
            <person name="Simonyi S."/>
            <person name="Grun P."/>
            <person name="Shapiro-Ilan D."/>
            <person name="Pidot S.J."/>
            <person name="Stinear T.P."/>
            <person name="Ebersberger I."/>
            <person name="Bode H.B."/>
        </authorList>
    </citation>
    <scope>NUCLEOTIDE SEQUENCE [LARGE SCALE GENOMIC DNA]</scope>
    <source>
        <strain evidence="2 3">DSM 17903</strain>
    </source>
</reference>